<dbReference type="InterPro" id="IPR010982">
    <property type="entry name" value="Lambda_DNA-bd_dom_sf"/>
</dbReference>
<dbReference type="Proteomes" id="UP000016201">
    <property type="component" value="Unassembled WGS sequence"/>
</dbReference>
<dbReference type="RefSeq" id="WP_016165969.1">
    <property type="nucleotide sequence ID" value="NZ_KE007360.1"/>
</dbReference>
<keyword evidence="2" id="KW-1185">Reference proteome</keyword>
<evidence type="ECO:0008006" key="3">
    <source>
        <dbReference type="Google" id="ProtNLM"/>
    </source>
</evidence>
<proteinExistence type="predicted"/>
<evidence type="ECO:0000313" key="2">
    <source>
        <dbReference type="Proteomes" id="UP000016201"/>
    </source>
</evidence>
<dbReference type="Gene3D" id="1.10.260.40">
    <property type="entry name" value="lambda repressor-like DNA-binding domains"/>
    <property type="match status" value="1"/>
</dbReference>
<gene>
    <name evidence="1" type="ORF">I593_00831</name>
</gene>
<reference evidence="1 2" key="1">
    <citation type="submission" date="2013-03" db="EMBL/GenBank/DDBJ databases">
        <title>The Genome Sequence of Acinetobacter tandoii CIP 107469.</title>
        <authorList>
            <consortium name="The Broad Institute Genome Sequencing Platform"/>
            <consortium name="The Broad Institute Genome Sequencing Center for Infectious Disease"/>
            <person name="Cerqueira G."/>
            <person name="Feldgarden M."/>
            <person name="Courvalin P."/>
            <person name="Perichon B."/>
            <person name="Grillot-Courvalin C."/>
            <person name="Clermont D."/>
            <person name="Rocha E."/>
            <person name="Yoon E.-J."/>
            <person name="Nemec A."/>
            <person name="Walker B."/>
            <person name="Young S.K."/>
            <person name="Zeng Q."/>
            <person name="Gargeya S."/>
            <person name="Fitzgerald M."/>
            <person name="Haas B."/>
            <person name="Abouelleil A."/>
            <person name="Alvarado L."/>
            <person name="Arachchi H.M."/>
            <person name="Berlin A.M."/>
            <person name="Chapman S.B."/>
            <person name="Dewar J."/>
            <person name="Goldberg J."/>
            <person name="Griggs A."/>
            <person name="Gujja S."/>
            <person name="Hansen M."/>
            <person name="Howarth C."/>
            <person name="Imamovic A."/>
            <person name="Larimer J."/>
            <person name="McCowan C."/>
            <person name="Murphy C."/>
            <person name="Neiman D."/>
            <person name="Pearson M."/>
            <person name="Priest M."/>
            <person name="Roberts A."/>
            <person name="Saif S."/>
            <person name="Shea T."/>
            <person name="Sisk P."/>
            <person name="Sykes S."/>
            <person name="Wortman J."/>
            <person name="Nusbaum C."/>
            <person name="Birren B."/>
        </authorList>
    </citation>
    <scope>NUCLEOTIDE SEQUENCE [LARGE SCALE GENOMIC DNA]</scope>
    <source>
        <strain evidence="1 2">CIP 107469</strain>
    </source>
</reference>
<comment type="caution">
    <text evidence="1">The sequence shown here is derived from an EMBL/GenBank/DDBJ whole genome shotgun (WGS) entry which is preliminary data.</text>
</comment>
<evidence type="ECO:0000313" key="1">
    <source>
        <dbReference type="EMBL" id="EOR10477.1"/>
    </source>
</evidence>
<organism evidence="1 2">
    <name type="scientific">Acinetobacter tandoii DSM 14970 = CIP 107469</name>
    <dbReference type="NCBI Taxonomy" id="1120927"/>
    <lineage>
        <taxon>Bacteria</taxon>
        <taxon>Pseudomonadati</taxon>
        <taxon>Pseudomonadota</taxon>
        <taxon>Gammaproteobacteria</taxon>
        <taxon>Moraxellales</taxon>
        <taxon>Moraxellaceae</taxon>
        <taxon>Acinetobacter</taxon>
    </lineage>
</organism>
<dbReference type="GO" id="GO:0003677">
    <property type="term" value="F:DNA binding"/>
    <property type="evidence" value="ECO:0007669"/>
    <property type="project" value="InterPro"/>
</dbReference>
<dbReference type="eggNOG" id="ENOG5031RT2">
    <property type="taxonomic scope" value="Bacteria"/>
</dbReference>
<protein>
    <recommendedName>
        <fullName evidence="3">HTH cro/C1-type domain-containing protein</fullName>
    </recommendedName>
</protein>
<name>R9B7R7_9GAMM</name>
<sequence>MKVEDLMHHHKCKTRRELALKTGYSEVTLWKWEKKGIPLRTQAVFELTTKGKLKADLASLTS</sequence>
<dbReference type="EMBL" id="AQFM01000026">
    <property type="protein sequence ID" value="EOR10477.1"/>
    <property type="molecule type" value="Genomic_DNA"/>
</dbReference>
<dbReference type="OrthoDB" id="6712237at2"/>
<dbReference type="AlphaFoldDB" id="R9B7R7"/>
<accession>R9B7R7</accession>